<dbReference type="KEGG" id="lcic:INQ41_00550"/>
<evidence type="ECO:0000256" key="1">
    <source>
        <dbReference type="SAM" id="Phobius"/>
    </source>
</evidence>
<sequence length="56" mass="6195">MDPILKSGLLITVVGLVMLIVGFTRRESRSGPVMMWAGVTTMIGVVVFYILRNLEI</sequence>
<proteinExistence type="predicted"/>
<keyword evidence="3" id="KW-1185">Reference proteome</keyword>
<dbReference type="EMBL" id="CP063656">
    <property type="protein sequence ID" value="QOW19624.1"/>
    <property type="molecule type" value="Genomic_DNA"/>
</dbReference>
<accession>A0A7S6ZSE8</accession>
<gene>
    <name evidence="2" type="ORF">INQ41_00550</name>
</gene>
<organism evidence="2 3">
    <name type="scientific">Novilysobacter ciconiae</name>
    <dbReference type="NCBI Taxonomy" id="2781022"/>
    <lineage>
        <taxon>Bacteria</taxon>
        <taxon>Pseudomonadati</taxon>
        <taxon>Pseudomonadota</taxon>
        <taxon>Gammaproteobacteria</taxon>
        <taxon>Lysobacterales</taxon>
        <taxon>Lysobacteraceae</taxon>
        <taxon>Novilysobacter</taxon>
    </lineage>
</organism>
<keyword evidence="1" id="KW-1133">Transmembrane helix</keyword>
<evidence type="ECO:0000313" key="3">
    <source>
        <dbReference type="Proteomes" id="UP000594059"/>
    </source>
</evidence>
<feature type="transmembrane region" description="Helical" evidence="1">
    <location>
        <begin position="33"/>
        <end position="51"/>
    </location>
</feature>
<evidence type="ECO:0000313" key="2">
    <source>
        <dbReference type="EMBL" id="QOW19624.1"/>
    </source>
</evidence>
<dbReference type="RefSeq" id="WP_193985311.1">
    <property type="nucleotide sequence ID" value="NZ_CP063656.1"/>
</dbReference>
<feature type="transmembrane region" description="Helical" evidence="1">
    <location>
        <begin position="6"/>
        <end position="24"/>
    </location>
</feature>
<dbReference type="AlphaFoldDB" id="A0A7S6ZSE8"/>
<name>A0A7S6ZSE8_9GAMM</name>
<protein>
    <submittedName>
        <fullName evidence="2">Uncharacterized protein</fullName>
    </submittedName>
</protein>
<reference evidence="2 3" key="1">
    <citation type="submission" date="2020-10" db="EMBL/GenBank/DDBJ databases">
        <title>complete genome sequencing of Lysobacter sp. H21R20.</title>
        <authorList>
            <person name="Bae J.-W."/>
            <person name="Lee S.-Y."/>
        </authorList>
    </citation>
    <scope>NUCLEOTIDE SEQUENCE [LARGE SCALE GENOMIC DNA]</scope>
    <source>
        <strain evidence="2 3">H21R20</strain>
    </source>
</reference>
<keyword evidence="1" id="KW-0812">Transmembrane</keyword>
<keyword evidence="1" id="KW-0472">Membrane</keyword>
<dbReference type="Proteomes" id="UP000594059">
    <property type="component" value="Chromosome"/>
</dbReference>